<keyword evidence="4" id="KW-0418">Kinase</keyword>
<dbReference type="GO" id="GO:0048015">
    <property type="term" value="P:phosphatidylinositol-mediated signaling"/>
    <property type="evidence" value="ECO:0007669"/>
    <property type="project" value="TreeGrafter"/>
</dbReference>
<feature type="region of interest" description="Disordered" evidence="5">
    <location>
        <begin position="706"/>
        <end position="766"/>
    </location>
</feature>
<feature type="compositionally biased region" description="Basic and acidic residues" evidence="5">
    <location>
        <begin position="17"/>
        <end position="33"/>
    </location>
</feature>
<dbReference type="CDD" id="cd05168">
    <property type="entry name" value="PI4Kc_III_beta"/>
    <property type="match status" value="1"/>
</dbReference>
<dbReference type="InterPro" id="IPR000403">
    <property type="entry name" value="PI3/4_kinase_cat_dom"/>
</dbReference>
<dbReference type="PROSITE" id="PS00915">
    <property type="entry name" value="PI3_4_KINASE_1"/>
    <property type="match status" value="1"/>
</dbReference>
<keyword evidence="3" id="KW-0808">Transferase</keyword>
<protein>
    <recommendedName>
        <fullName evidence="2">1-phosphatidylinositol 4-kinase</fullName>
        <ecNumber evidence="2">2.7.1.67</ecNumber>
    </recommendedName>
</protein>
<reference evidence="7" key="1">
    <citation type="submission" date="2021-02" db="EMBL/GenBank/DDBJ databases">
        <authorList>
            <person name="Palmer J.M."/>
        </authorList>
    </citation>
    <scope>NUCLEOTIDE SEQUENCE</scope>
    <source>
        <strain evidence="7">SCRP734</strain>
    </source>
</reference>
<feature type="compositionally biased region" description="Acidic residues" evidence="5">
    <location>
        <begin position="514"/>
        <end position="526"/>
    </location>
</feature>
<dbReference type="SMART" id="SM00146">
    <property type="entry name" value="PI3Kc"/>
    <property type="match status" value="1"/>
</dbReference>
<feature type="compositionally biased region" description="Basic and acidic residues" evidence="5">
    <location>
        <begin position="527"/>
        <end position="551"/>
    </location>
</feature>
<feature type="region of interest" description="Disordered" evidence="5">
    <location>
        <begin position="453"/>
        <end position="581"/>
    </location>
</feature>
<name>A0A8T1VHA2_9STRA</name>
<sequence length="1373" mass="151824">MGVTKMEEDSTPSAGPERLHVHDESSDDNRSEDWGVDESDWRTSSSSEPAPRFSLLALPSKVRHSVFRRPAKPQRKTKDRSSTADTTRTSSASSTPRDSVLVARTQHECENVEKFRVFWDEKLRSTMERLAGSKAKDDEAADDLFHLLLKLYAHQDVVEELYSSYEANAAEFEFYIPQLCTFLLHGNYAKQHQLECFLMSRSGESLPFAHRLTWFLRSFCDDAREYQSEYLSVTARTDQENSDLLTAIGMRAGVPALLMNSGLCVEEVSAAKPGNLQRRRSILFPTDNELDTATLDTDESFAGHLLRKRNSIQDEARTEEGNSQQILLFKQTPKFVGALTDLAEQLIPTPRPQRNGELRKGLAKIEEQMLPSDVIYLPIGNSYHRVKGIRVDECFTFSTKERVPYFLCVEVLDYSVPSPTAGSKKQRKRRRSKASRNQSRVFSLRLPFKKTDSDLTIPVDDSPMSRSSKPPESELSFVPSPSVSSPLPEIEEEKGQVSSDSSAPLQDAGASIDEPLDGEVGDDEKEEGAQKARKSFLEGEDLQKAEEEQQERLGQWNLPPRPRRRSIKEYSSSASARSGGQFDSFYSTWFSKKALQEADEDFSAPRTQHVAEQTPVEDDAEEGVARSAKDDESSCIRAKSEIDVLVAESAEDVVNDWDARQIETSVEEATEGKTEVCEVMATESLAPDPQPVAAVAANGGIFSSLFSRKPKPETVAQQSEASSNQKEDQPEHHQGDASTVFEPAGVETRKAAASDTDPASAPPAQSAGIFSSLFSKKPTDMLAPASNPAETSVVVKNEVGLGETTEPSSDGDKPAAAPTAPVGIFASIFTKKPQANAEASVLATDGTDASVSSLEPSEEGDSDDVDPEDADGEESDSKEALPSDSDPADRTDVSVSSLDLSEGPVKCDLEAEDADGEDTDSNGGLFSDDESVACEPEPSPAKVPTEKAASFVSWFSRKPATELVKQATADNNEGAAASFMDNDVSPDSAGIQEISPLEVSEPAVEKENSTQDEDLLQQRRRDLSVSLDFADPTAWKEKFDLEDGLTDDEPDVEAADADAEEEDAGEEEEHIATEDDDEKPMIVFRERWSEKEARIRRESPFGDHPGWRLLSVIVKSNDDLRQEQFAAQLIAQCDRIFREYSLPLSLRPYNVIATSAKTGLIEAVPDTVSLDSLKRNDPGYTTLLDFYTRLHGDKETTGFTRAQRNFVESLAAYSIVCYVFQIKDRHNGNILVDTDGHVIHIDFGFLLTNSPGSNWNFERAPFKLTDEFVELMGGPRSSTFRYFRSLCIRAYLALRRNMDQIVLLVEMMLVGNADLPCFAGGKKAVIEGLRARLKPGARTSTCQVFVNQLIDQSINNWRTRWYDKYQRACLGIL</sequence>
<evidence type="ECO:0000256" key="4">
    <source>
        <dbReference type="ARBA" id="ARBA00022777"/>
    </source>
</evidence>
<feature type="compositionally biased region" description="Acidic residues" evidence="5">
    <location>
        <begin position="856"/>
        <end position="874"/>
    </location>
</feature>
<evidence type="ECO:0000313" key="7">
    <source>
        <dbReference type="EMBL" id="KAG7379620.1"/>
    </source>
</evidence>
<feature type="region of interest" description="Disordered" evidence="5">
    <location>
        <begin position="418"/>
        <end position="439"/>
    </location>
</feature>
<dbReference type="Proteomes" id="UP000694044">
    <property type="component" value="Unassembled WGS sequence"/>
</dbReference>
<feature type="compositionally biased region" description="Basic and acidic residues" evidence="5">
    <location>
        <begin position="875"/>
        <end position="892"/>
    </location>
</feature>
<feature type="region of interest" description="Disordered" evidence="5">
    <location>
        <begin position="1038"/>
        <end position="1075"/>
    </location>
</feature>
<feature type="region of interest" description="Disordered" evidence="5">
    <location>
        <begin position="778"/>
        <end position="819"/>
    </location>
</feature>
<evidence type="ECO:0000256" key="2">
    <source>
        <dbReference type="ARBA" id="ARBA00012169"/>
    </source>
</evidence>
<feature type="region of interest" description="Disordered" evidence="5">
    <location>
        <begin position="974"/>
        <end position="1017"/>
    </location>
</feature>
<dbReference type="EMBL" id="JAGDFM010000338">
    <property type="protein sequence ID" value="KAG7379620.1"/>
    <property type="molecule type" value="Genomic_DNA"/>
</dbReference>
<comment type="catalytic activity">
    <reaction evidence="1">
        <text>a 1,2-diacyl-sn-glycero-3-phospho-(1D-myo-inositol) + ATP = a 1,2-diacyl-sn-glycero-3-phospho-(1D-myo-inositol 4-phosphate) + ADP + H(+)</text>
        <dbReference type="Rhea" id="RHEA:19877"/>
        <dbReference type="ChEBI" id="CHEBI:15378"/>
        <dbReference type="ChEBI" id="CHEBI:30616"/>
        <dbReference type="ChEBI" id="CHEBI:57880"/>
        <dbReference type="ChEBI" id="CHEBI:58178"/>
        <dbReference type="ChEBI" id="CHEBI:456216"/>
        <dbReference type="EC" id="2.7.1.67"/>
    </reaction>
</comment>
<dbReference type="GO" id="GO:0004430">
    <property type="term" value="F:1-phosphatidylinositol 4-kinase activity"/>
    <property type="evidence" value="ECO:0007669"/>
    <property type="project" value="UniProtKB-EC"/>
</dbReference>
<dbReference type="GO" id="GO:0005737">
    <property type="term" value="C:cytoplasm"/>
    <property type="evidence" value="ECO:0007669"/>
    <property type="project" value="TreeGrafter"/>
</dbReference>
<feature type="compositionally biased region" description="Polar residues" evidence="5">
    <location>
        <begin position="715"/>
        <end position="724"/>
    </location>
</feature>
<dbReference type="PANTHER" id="PTHR10048">
    <property type="entry name" value="PHOSPHATIDYLINOSITOL KINASE"/>
    <property type="match status" value="1"/>
</dbReference>
<dbReference type="InterPro" id="IPR015433">
    <property type="entry name" value="PI3/4_kinase"/>
</dbReference>
<dbReference type="EC" id="2.7.1.67" evidence="2"/>
<evidence type="ECO:0000256" key="3">
    <source>
        <dbReference type="ARBA" id="ARBA00022679"/>
    </source>
</evidence>
<feature type="region of interest" description="Disordered" evidence="5">
    <location>
        <begin position="1"/>
        <end position="102"/>
    </location>
</feature>
<keyword evidence="8" id="KW-1185">Reference proteome</keyword>
<evidence type="ECO:0000259" key="6">
    <source>
        <dbReference type="PROSITE" id="PS50290"/>
    </source>
</evidence>
<dbReference type="PANTHER" id="PTHR10048:SF22">
    <property type="entry name" value="PHOSPHATIDYLINOSITOL 4-KINASE BETA"/>
    <property type="match status" value="1"/>
</dbReference>
<feature type="compositionally biased region" description="Basic residues" evidence="5">
    <location>
        <begin position="424"/>
        <end position="434"/>
    </location>
</feature>
<dbReference type="GO" id="GO:0046854">
    <property type="term" value="P:phosphatidylinositol phosphate biosynthetic process"/>
    <property type="evidence" value="ECO:0007669"/>
    <property type="project" value="InterPro"/>
</dbReference>
<feature type="compositionally biased region" description="Acidic residues" evidence="5">
    <location>
        <begin position="910"/>
        <end position="920"/>
    </location>
</feature>
<gene>
    <name evidence="7" type="primary">PI4KB_2</name>
    <name evidence="7" type="ORF">PHYPSEUDO_008347</name>
</gene>
<feature type="region of interest" description="Disordered" evidence="5">
    <location>
        <begin position="835"/>
        <end position="947"/>
    </location>
</feature>
<dbReference type="Pfam" id="PF00454">
    <property type="entry name" value="PI3_PI4_kinase"/>
    <property type="match status" value="1"/>
</dbReference>
<feature type="compositionally biased region" description="Acidic residues" evidence="5">
    <location>
        <begin position="1042"/>
        <end position="1075"/>
    </location>
</feature>
<dbReference type="PROSITE" id="PS50290">
    <property type="entry name" value="PI3_4_KINASE_3"/>
    <property type="match status" value="1"/>
</dbReference>
<evidence type="ECO:0000256" key="5">
    <source>
        <dbReference type="SAM" id="MobiDB-lite"/>
    </source>
</evidence>
<dbReference type="InterPro" id="IPR018936">
    <property type="entry name" value="PI3/4_kinase_CS"/>
</dbReference>
<feature type="compositionally biased region" description="Low complexity" evidence="5">
    <location>
        <begin position="473"/>
        <end position="488"/>
    </location>
</feature>
<accession>A0A8T1VHA2</accession>
<feature type="compositionally biased region" description="Basic and acidic residues" evidence="5">
    <location>
        <begin position="623"/>
        <end position="633"/>
    </location>
</feature>
<comment type="caution">
    <text evidence="7">The sequence shown here is derived from an EMBL/GenBank/DDBJ whole genome shotgun (WGS) entry which is preliminary data.</text>
</comment>
<proteinExistence type="predicted"/>
<organism evidence="7 8">
    <name type="scientific">Phytophthora pseudosyringae</name>
    <dbReference type="NCBI Taxonomy" id="221518"/>
    <lineage>
        <taxon>Eukaryota</taxon>
        <taxon>Sar</taxon>
        <taxon>Stramenopiles</taxon>
        <taxon>Oomycota</taxon>
        <taxon>Peronosporomycetes</taxon>
        <taxon>Peronosporales</taxon>
        <taxon>Peronosporaceae</taxon>
        <taxon>Phytophthora</taxon>
    </lineage>
</organism>
<feature type="compositionally biased region" description="Low complexity" evidence="5">
    <location>
        <begin position="83"/>
        <end position="95"/>
    </location>
</feature>
<evidence type="ECO:0000256" key="1">
    <source>
        <dbReference type="ARBA" id="ARBA00001686"/>
    </source>
</evidence>
<feature type="region of interest" description="Disordered" evidence="5">
    <location>
        <begin position="597"/>
        <end position="633"/>
    </location>
</feature>
<dbReference type="GO" id="GO:0016020">
    <property type="term" value="C:membrane"/>
    <property type="evidence" value="ECO:0007669"/>
    <property type="project" value="TreeGrafter"/>
</dbReference>
<feature type="compositionally biased region" description="Polar residues" evidence="5">
    <location>
        <begin position="569"/>
        <end position="578"/>
    </location>
</feature>
<feature type="compositionally biased region" description="Basic and acidic residues" evidence="5">
    <location>
        <begin position="725"/>
        <end position="735"/>
    </location>
</feature>
<feature type="domain" description="PI3K/PI4K catalytic" evidence="6">
    <location>
        <begin position="1077"/>
        <end position="1358"/>
    </location>
</feature>
<dbReference type="OrthoDB" id="10264149at2759"/>
<dbReference type="InterPro" id="IPR057754">
    <property type="entry name" value="PI4-kinase_beta/PIK1_cat"/>
</dbReference>
<feature type="compositionally biased region" description="Basic residues" evidence="5">
    <location>
        <begin position="61"/>
        <end position="78"/>
    </location>
</feature>
<dbReference type="FunFam" id="1.10.1070.11:FF:000016">
    <property type="entry name" value="PIK1p Phosphatidylinositol 4-kinase"/>
    <property type="match status" value="1"/>
</dbReference>
<feature type="compositionally biased region" description="Low complexity" evidence="5">
    <location>
        <begin position="753"/>
        <end position="766"/>
    </location>
</feature>
<evidence type="ECO:0000313" key="8">
    <source>
        <dbReference type="Proteomes" id="UP000694044"/>
    </source>
</evidence>